<evidence type="ECO:0000313" key="1">
    <source>
        <dbReference type="EMBL" id="RMZ93275.1"/>
    </source>
</evidence>
<reference evidence="1 2" key="1">
    <citation type="journal article" date="2018" name="Sci. Rep.">
        <title>Genomic signatures of local adaptation to the degree of environmental predictability in rotifers.</title>
        <authorList>
            <person name="Franch-Gras L."/>
            <person name="Hahn C."/>
            <person name="Garcia-Roger E.M."/>
            <person name="Carmona M.J."/>
            <person name="Serra M."/>
            <person name="Gomez A."/>
        </authorList>
    </citation>
    <scope>NUCLEOTIDE SEQUENCE [LARGE SCALE GENOMIC DNA]</scope>
    <source>
        <strain evidence="1">HYR1</strain>
    </source>
</reference>
<comment type="caution">
    <text evidence="1">The sequence shown here is derived from an EMBL/GenBank/DDBJ whole genome shotgun (WGS) entry which is preliminary data.</text>
</comment>
<organism evidence="1 2">
    <name type="scientific">Brachionus plicatilis</name>
    <name type="common">Marine rotifer</name>
    <name type="synonym">Brachionus muelleri</name>
    <dbReference type="NCBI Taxonomy" id="10195"/>
    <lineage>
        <taxon>Eukaryota</taxon>
        <taxon>Metazoa</taxon>
        <taxon>Spiralia</taxon>
        <taxon>Gnathifera</taxon>
        <taxon>Rotifera</taxon>
        <taxon>Eurotatoria</taxon>
        <taxon>Monogononta</taxon>
        <taxon>Pseudotrocha</taxon>
        <taxon>Ploima</taxon>
        <taxon>Brachionidae</taxon>
        <taxon>Brachionus</taxon>
    </lineage>
</organism>
<name>A0A3M7P2E6_BRAPC</name>
<keyword evidence="2" id="KW-1185">Reference proteome</keyword>
<accession>A0A3M7P2E6</accession>
<protein>
    <submittedName>
        <fullName evidence="1">Uncharacterized protein</fullName>
    </submittedName>
</protein>
<proteinExistence type="predicted"/>
<dbReference type="EMBL" id="REGN01013935">
    <property type="protein sequence ID" value="RMZ93275.1"/>
    <property type="molecule type" value="Genomic_DNA"/>
</dbReference>
<gene>
    <name evidence="1" type="ORF">BpHYR1_039594</name>
</gene>
<dbReference type="AlphaFoldDB" id="A0A3M7P2E6"/>
<sequence length="67" mass="8090">MKFVKNFQFAKLLICELVLTKTRDHIREKKDKKCLLQKMNRAIFKINQIKCLSFLKKIPKVTTIYFL</sequence>
<dbReference type="Proteomes" id="UP000276133">
    <property type="component" value="Unassembled WGS sequence"/>
</dbReference>
<evidence type="ECO:0000313" key="2">
    <source>
        <dbReference type="Proteomes" id="UP000276133"/>
    </source>
</evidence>